<evidence type="ECO:0000313" key="2">
    <source>
        <dbReference type="Proteomes" id="UP000286287"/>
    </source>
</evidence>
<accession>A0A418VFI6</accession>
<proteinExistence type="predicted"/>
<name>A0A418VFI6_9DEIO</name>
<dbReference type="EMBL" id="QYUJ01000008">
    <property type="protein sequence ID" value="RJF74885.1"/>
    <property type="molecule type" value="Genomic_DNA"/>
</dbReference>
<sequence>MNFPAFCLGKFGPGRTRSTHHPPLNASYNTINSKGALLDQDSRARCDHTYQEPIMTNPTTRPSNVRRTWQLAFVAPLRPDQQVTLQADCHGHQTAWIDGVSADFDTAVRLLQDGLLCGTVTLISDEVPFAGKRAAHQLHRLLGELGFKDHYGLAAEALGRPVSSLAHLSAPELVLVRSYAHGQFGMVG</sequence>
<gene>
    <name evidence="1" type="ORF">D3875_02510</name>
</gene>
<reference evidence="1 2" key="1">
    <citation type="submission" date="2018-09" db="EMBL/GenBank/DDBJ databases">
        <authorList>
            <person name="Zhu H."/>
        </authorList>
    </citation>
    <scope>NUCLEOTIDE SEQUENCE [LARGE SCALE GENOMIC DNA]</scope>
    <source>
        <strain evidence="1 2">K2S05-167</strain>
    </source>
</reference>
<comment type="caution">
    <text evidence="1">The sequence shown here is derived from an EMBL/GenBank/DDBJ whole genome shotgun (WGS) entry which is preliminary data.</text>
</comment>
<keyword evidence="2" id="KW-1185">Reference proteome</keyword>
<dbReference type="AlphaFoldDB" id="A0A418VFI6"/>
<protein>
    <submittedName>
        <fullName evidence="1">Uncharacterized protein</fullName>
    </submittedName>
</protein>
<organism evidence="1 2">
    <name type="scientific">Deinococcus cavernae</name>
    <dbReference type="NCBI Taxonomy" id="2320857"/>
    <lineage>
        <taxon>Bacteria</taxon>
        <taxon>Thermotogati</taxon>
        <taxon>Deinococcota</taxon>
        <taxon>Deinococci</taxon>
        <taxon>Deinococcales</taxon>
        <taxon>Deinococcaceae</taxon>
        <taxon>Deinococcus</taxon>
    </lineage>
</organism>
<evidence type="ECO:0000313" key="1">
    <source>
        <dbReference type="EMBL" id="RJF74885.1"/>
    </source>
</evidence>
<dbReference type="Proteomes" id="UP000286287">
    <property type="component" value="Unassembled WGS sequence"/>
</dbReference>